<dbReference type="InterPro" id="IPR040198">
    <property type="entry name" value="Fido_containing"/>
</dbReference>
<dbReference type="SUPFAM" id="SSF140931">
    <property type="entry name" value="Fic-like"/>
    <property type="match status" value="1"/>
</dbReference>
<comment type="caution">
    <text evidence="5">The sequence shown here is derived from an EMBL/GenBank/DDBJ whole genome shotgun (WGS) entry which is preliminary data.</text>
</comment>
<sequence>MIIPPPYLITPEMLELISKIDSNKQLLQSLNPKPEIISKIQRISLLKSSLYSARIEGNSLSWQNVEKSEDNKDKKEVINIFQAIQYINKRLNKQSKLTAEIILSLHQKIMDQLSPEEGYFRREMSAIFNQAGVAVYLPPPPNKVNGLINQLINFINSNDEKFTIITALIGHLVFEKVHPFMDGNGRVGRLLVSTILLIKGSDFNINIPFEEYIDQHKEDYYYYLDVGMREPSAYLLFMLKAFNESEELVKQNVINEINQNNKTYLPPRQEELFLIIKEHRTVSFDFLHRRFLQIPKRTLRYDLQQLAKQNLIIKIGKTRGSFYTVK</sequence>
<dbReference type="PROSITE" id="PS51459">
    <property type="entry name" value="FIDO"/>
    <property type="match status" value="1"/>
</dbReference>
<dbReference type="Gene3D" id="1.10.3290.10">
    <property type="entry name" value="Fido-like domain"/>
    <property type="match status" value="1"/>
</dbReference>
<keyword evidence="2" id="KW-0547">Nucleotide-binding</keyword>
<dbReference type="InterPro" id="IPR036597">
    <property type="entry name" value="Fido-like_dom_sf"/>
</dbReference>
<proteinExistence type="predicted"/>
<evidence type="ECO:0000313" key="6">
    <source>
        <dbReference type="Proteomes" id="UP000229708"/>
    </source>
</evidence>
<organism evidence="5 6">
    <name type="scientific">Candidatus Roizmanbacteria bacterium CG_4_10_14_3_um_filter_33_21</name>
    <dbReference type="NCBI Taxonomy" id="1974830"/>
    <lineage>
        <taxon>Bacteria</taxon>
        <taxon>Candidatus Roizmaniibacteriota</taxon>
    </lineage>
</organism>
<evidence type="ECO:0000256" key="1">
    <source>
        <dbReference type="PIRSR" id="PIRSR640198-1"/>
    </source>
</evidence>
<feature type="active site" evidence="1">
    <location>
        <position position="178"/>
    </location>
</feature>
<keyword evidence="2" id="KW-0067">ATP-binding</keyword>
<dbReference type="PANTHER" id="PTHR13504">
    <property type="entry name" value="FIDO DOMAIN-CONTAINING PROTEIN DDB_G0283145"/>
    <property type="match status" value="1"/>
</dbReference>
<dbReference type="Proteomes" id="UP000229708">
    <property type="component" value="Unassembled WGS sequence"/>
</dbReference>
<dbReference type="PANTHER" id="PTHR13504:SF38">
    <property type="entry name" value="FIDO DOMAIN-CONTAINING PROTEIN"/>
    <property type="match status" value="1"/>
</dbReference>
<feature type="binding site" evidence="2">
    <location>
        <begin position="220"/>
        <end position="221"/>
    </location>
    <ligand>
        <name>ATP</name>
        <dbReference type="ChEBI" id="CHEBI:30616"/>
    </ligand>
</feature>
<dbReference type="InterPro" id="IPR003812">
    <property type="entry name" value="Fido"/>
</dbReference>
<dbReference type="EMBL" id="PFJI01000135">
    <property type="protein sequence ID" value="PIX72343.1"/>
    <property type="molecule type" value="Genomic_DNA"/>
</dbReference>
<feature type="site" description="Important for autoinhibition of adenylyltransferase activity" evidence="3">
    <location>
        <position position="56"/>
    </location>
</feature>
<feature type="binding site" evidence="2">
    <location>
        <begin position="182"/>
        <end position="189"/>
    </location>
    <ligand>
        <name>ATP</name>
        <dbReference type="ChEBI" id="CHEBI:30616"/>
    </ligand>
</feature>
<dbReference type="AlphaFoldDB" id="A0A2M7LWH3"/>
<reference evidence="6" key="1">
    <citation type="submission" date="2017-09" db="EMBL/GenBank/DDBJ databases">
        <title>Depth-based differentiation of microbial function through sediment-hosted aquifers and enrichment of novel symbionts in the deep terrestrial subsurface.</title>
        <authorList>
            <person name="Probst A.J."/>
            <person name="Ladd B."/>
            <person name="Jarett J.K."/>
            <person name="Geller-Mcgrath D.E."/>
            <person name="Sieber C.M.K."/>
            <person name="Emerson J.B."/>
            <person name="Anantharaman K."/>
            <person name="Thomas B.C."/>
            <person name="Malmstrom R."/>
            <person name="Stieglmeier M."/>
            <person name="Klingl A."/>
            <person name="Woyke T."/>
            <person name="Ryan C.M."/>
            <person name="Banfield J.F."/>
        </authorList>
    </citation>
    <scope>NUCLEOTIDE SEQUENCE [LARGE SCALE GENOMIC DNA]</scope>
</reference>
<dbReference type="GO" id="GO:0005524">
    <property type="term" value="F:ATP binding"/>
    <property type="evidence" value="ECO:0007669"/>
    <property type="project" value="UniProtKB-KW"/>
</dbReference>
<dbReference type="Pfam" id="PF02661">
    <property type="entry name" value="Fic"/>
    <property type="match status" value="1"/>
</dbReference>
<protein>
    <recommendedName>
        <fullName evidence="4">Fido domain-containing protein</fullName>
    </recommendedName>
</protein>
<evidence type="ECO:0000313" key="5">
    <source>
        <dbReference type="EMBL" id="PIX72343.1"/>
    </source>
</evidence>
<evidence type="ECO:0000256" key="2">
    <source>
        <dbReference type="PIRSR" id="PIRSR640198-2"/>
    </source>
</evidence>
<evidence type="ECO:0000259" key="4">
    <source>
        <dbReference type="PROSITE" id="PS51459"/>
    </source>
</evidence>
<accession>A0A2M7LWH3</accession>
<gene>
    <name evidence="5" type="ORF">COZ39_03080</name>
</gene>
<name>A0A2M7LWH3_9BACT</name>
<feature type="domain" description="Fido" evidence="4">
    <location>
        <begin position="97"/>
        <end position="240"/>
    </location>
</feature>
<evidence type="ECO:0000256" key="3">
    <source>
        <dbReference type="PIRSR" id="PIRSR640198-3"/>
    </source>
</evidence>